<dbReference type="InterPro" id="IPR001849">
    <property type="entry name" value="PH_domain"/>
</dbReference>
<feature type="domain" description="PH" evidence="1">
    <location>
        <begin position="17"/>
        <end position="134"/>
    </location>
</feature>
<reference evidence="2 3" key="1">
    <citation type="submission" date="2018-05" db="EMBL/GenBank/DDBJ databases">
        <authorList>
            <person name="Datahose"/>
        </authorList>
    </citation>
    <scope>NUCLEOTIDE SEQUENCE</scope>
</reference>
<proteinExistence type="predicted"/>
<dbReference type="InterPro" id="IPR042986">
    <property type="entry name" value="PLEKHS1"/>
</dbReference>
<dbReference type="PROSITE" id="PS50003">
    <property type="entry name" value="PH_DOMAIN"/>
    <property type="match status" value="1"/>
</dbReference>
<dbReference type="PANTHER" id="PTHR47014:SF1">
    <property type="entry name" value="PLECKSTRIN HOMOLOGY DOMAIN-CONTAINING FAMILY S MEMBER 1"/>
    <property type="match status" value="1"/>
</dbReference>
<dbReference type="GeneTree" id="ENSGT00390000006729"/>
<dbReference type="Gene3D" id="2.30.29.30">
    <property type="entry name" value="Pleckstrin-homology domain (PH domain)/Phosphotyrosine-binding domain (PTB)"/>
    <property type="match status" value="1"/>
</dbReference>
<dbReference type="InterPro" id="IPR011993">
    <property type="entry name" value="PH-like_dom_sf"/>
</dbReference>
<evidence type="ECO:0000313" key="2">
    <source>
        <dbReference type="Ensembl" id="ENSACLP00000053345.1"/>
    </source>
</evidence>
<accession>A0AAX7TAP8</accession>
<organism evidence="2 3">
    <name type="scientific">Astatotilapia calliptera</name>
    <name type="common">Eastern happy</name>
    <name type="synonym">Chromis callipterus</name>
    <dbReference type="NCBI Taxonomy" id="8154"/>
    <lineage>
        <taxon>Eukaryota</taxon>
        <taxon>Metazoa</taxon>
        <taxon>Chordata</taxon>
        <taxon>Craniata</taxon>
        <taxon>Vertebrata</taxon>
        <taxon>Euteleostomi</taxon>
        <taxon>Actinopterygii</taxon>
        <taxon>Neopterygii</taxon>
        <taxon>Teleostei</taxon>
        <taxon>Neoteleostei</taxon>
        <taxon>Acanthomorphata</taxon>
        <taxon>Ovalentaria</taxon>
        <taxon>Cichlomorphae</taxon>
        <taxon>Cichliformes</taxon>
        <taxon>Cichlidae</taxon>
        <taxon>African cichlids</taxon>
        <taxon>Pseudocrenilabrinae</taxon>
        <taxon>Haplochromini</taxon>
        <taxon>Astatotilapia</taxon>
    </lineage>
</organism>
<dbReference type="SUPFAM" id="SSF50729">
    <property type="entry name" value="PH domain-like"/>
    <property type="match status" value="1"/>
</dbReference>
<name>A0AAX7TAP8_ASTCA</name>
<evidence type="ECO:0000259" key="1">
    <source>
        <dbReference type="PROSITE" id="PS50003"/>
    </source>
</evidence>
<dbReference type="PANTHER" id="PTHR47014">
    <property type="entry name" value="PLECKSTRIN HOMOLOGY DOMAIN-CONTAINING FAMILY S MEMBER 1"/>
    <property type="match status" value="1"/>
</dbReference>
<reference evidence="2" key="3">
    <citation type="submission" date="2025-08" db="UniProtKB">
        <authorList>
            <consortium name="Ensembl"/>
        </authorList>
    </citation>
    <scope>IDENTIFICATION</scope>
</reference>
<keyword evidence="3" id="KW-1185">Reference proteome</keyword>
<sequence>MKPVRGSLFYGPPKAVTEVRAGYLHKSPPPKLMTTEKAWKKRFFILFKLSDTEYQLKYFRREEKDKAAGEIDLVSLLHVSPQHHPKWNWIQKSFKCSPSCVLFIKATEREYFLVGENRLVSRALWVTVPNASRDHEVEDANKSTLMRTVIQTFDKMKTQVSPLPPFAEEPDDDNNRYVSGWTGQPQTVCLFHKGDQILAVNDLQVSTVEEFTTFISKSLKNEVLPKIKPTCREPKVEAEERV</sequence>
<dbReference type="AlphaFoldDB" id="A0AAX7TAP8"/>
<reference evidence="2" key="4">
    <citation type="submission" date="2025-09" db="UniProtKB">
        <authorList>
            <consortium name="Ensembl"/>
        </authorList>
    </citation>
    <scope>IDENTIFICATION</scope>
</reference>
<evidence type="ECO:0000313" key="3">
    <source>
        <dbReference type="Proteomes" id="UP000265100"/>
    </source>
</evidence>
<reference evidence="3" key="2">
    <citation type="submission" date="2023-03" db="EMBL/GenBank/DDBJ databases">
        <authorList>
            <consortium name="Wellcome Sanger Institute Data Sharing"/>
        </authorList>
    </citation>
    <scope>NUCLEOTIDE SEQUENCE [LARGE SCALE GENOMIC DNA]</scope>
</reference>
<dbReference type="Proteomes" id="UP000265100">
    <property type="component" value="Chromosome 3"/>
</dbReference>
<dbReference type="Ensembl" id="ENSACLT00000067456.1">
    <property type="protein sequence ID" value="ENSACLP00000053345.1"/>
    <property type="gene ID" value="ENSACLG00000014429.2"/>
</dbReference>
<protein>
    <recommendedName>
        <fullName evidence="1">PH domain-containing protein</fullName>
    </recommendedName>
</protein>